<evidence type="ECO:0000313" key="8">
    <source>
        <dbReference type="EMBL" id="KAF8822499.1"/>
    </source>
</evidence>
<keyword evidence="9" id="KW-1185">Reference proteome</keyword>
<dbReference type="Pfam" id="PF03029">
    <property type="entry name" value="ATP_bind_1"/>
    <property type="match status" value="1"/>
</dbReference>
<dbReference type="Gene3D" id="3.40.50.300">
    <property type="entry name" value="P-loop containing nucleotide triphosphate hydrolases"/>
    <property type="match status" value="1"/>
</dbReference>
<dbReference type="Proteomes" id="UP000823046">
    <property type="component" value="Unassembled WGS sequence"/>
</dbReference>
<dbReference type="InterPro" id="IPR003593">
    <property type="entry name" value="AAA+_ATPase"/>
</dbReference>
<comment type="subcellular location">
    <subcellularLocation>
        <location evidence="5">Cytoplasm</location>
    </subcellularLocation>
    <subcellularLocation>
        <location evidence="5">Nucleus</location>
    </subcellularLocation>
</comment>
<organism evidence="8 9">
    <name type="scientific">Cardiosporidium cionae</name>
    <dbReference type="NCBI Taxonomy" id="476202"/>
    <lineage>
        <taxon>Eukaryota</taxon>
        <taxon>Sar</taxon>
        <taxon>Alveolata</taxon>
        <taxon>Apicomplexa</taxon>
        <taxon>Aconoidasida</taxon>
        <taxon>Nephromycida</taxon>
        <taxon>Cardiosporidium</taxon>
    </lineage>
</organism>
<comment type="caution">
    <text evidence="8">The sequence shown here is derived from an EMBL/GenBank/DDBJ whole genome shotgun (WGS) entry which is preliminary data.</text>
</comment>
<dbReference type="PANTHER" id="PTHR21231:SF8">
    <property type="entry name" value="GPN-LOOP GTPASE 1"/>
    <property type="match status" value="1"/>
</dbReference>
<feature type="region of interest" description="Disordered" evidence="6">
    <location>
        <begin position="318"/>
        <end position="349"/>
    </location>
</feature>
<dbReference type="SMART" id="SM00382">
    <property type="entry name" value="AAA"/>
    <property type="match status" value="1"/>
</dbReference>
<proteinExistence type="inferred from homology"/>
<protein>
    <recommendedName>
        <fullName evidence="5">GPN-loop GTPase</fullName>
        <ecNumber evidence="5">3.6.5.-</ecNumber>
    </recommendedName>
</protein>
<keyword evidence="2 5" id="KW-0547">Nucleotide-binding</keyword>
<comment type="function">
    <text evidence="5">Small GTPase required for proper nuclear import of RNA polymerase II (RNAPII). May act at an RNAP assembly step prior to nuclear import.</text>
</comment>
<dbReference type="PANTHER" id="PTHR21231">
    <property type="entry name" value="XPA-BINDING PROTEIN 1-RELATED"/>
    <property type="match status" value="1"/>
</dbReference>
<keyword evidence="4 5" id="KW-0342">GTP-binding</keyword>
<keyword evidence="5" id="KW-0963">Cytoplasm</keyword>
<evidence type="ECO:0000256" key="2">
    <source>
        <dbReference type="ARBA" id="ARBA00022741"/>
    </source>
</evidence>
<feature type="non-terminal residue" evidence="8">
    <location>
        <position position="383"/>
    </location>
</feature>
<sequence>MDTPSCKNAYSTEHTAESVPMQIASPSLRAERKMDEQGAAAVADITSKEVPTKPIVIVVIGMAGTGKTSFVAALHESLLRDSKTVYLINLDPAVLTIPYRPNIDIRDTIKYKDVMKEYKLGPNGAIMTSLNLFSTRIDRVLELLEKRASKLDYVLVDTPGQIEVFNWSASGTIILDSLAISFPTVVAYIADTPRCQHPITFMSNMLYACSIMYKCKLPFVLCFNKSDIANPAICLEWMEDYEKYQEAVLQVETYMASLNSSLALVLNEFYKSIRTISVSSASPKGLDKMEDVMLKSALEYRAEYLPWLEQRREEIRQKRRGNEEEQLHKFRQDFEANNKREEASKNTEIEPTLSSVVNCEGRIPSTNAKTDDARLVASFKKMQ</sequence>
<accession>A0ABQ7JEW8</accession>
<feature type="domain" description="AAA+ ATPase" evidence="7">
    <location>
        <begin position="53"/>
        <end position="200"/>
    </location>
</feature>
<evidence type="ECO:0000256" key="1">
    <source>
        <dbReference type="ARBA" id="ARBA00005290"/>
    </source>
</evidence>
<evidence type="ECO:0000256" key="5">
    <source>
        <dbReference type="RuleBase" id="RU365059"/>
    </source>
</evidence>
<dbReference type="EMBL" id="JADAQX010000047">
    <property type="protein sequence ID" value="KAF8822499.1"/>
    <property type="molecule type" value="Genomic_DNA"/>
</dbReference>
<reference evidence="8 9" key="1">
    <citation type="journal article" date="2020" name="bioRxiv">
        <title>Metabolic contributions of an alphaproteobacterial endosymbiont in the apicomplexan Cardiosporidium cionae.</title>
        <authorList>
            <person name="Hunter E.S."/>
            <person name="Paight C.J."/>
            <person name="Lane C.E."/>
        </authorList>
    </citation>
    <scope>NUCLEOTIDE SEQUENCE [LARGE SCALE GENOMIC DNA]</scope>
    <source>
        <strain evidence="8">ESH_2018</strain>
    </source>
</reference>
<gene>
    <name evidence="8" type="ORF">IE077_003606</name>
</gene>
<evidence type="ECO:0000259" key="7">
    <source>
        <dbReference type="SMART" id="SM00382"/>
    </source>
</evidence>
<name>A0ABQ7JEW8_9APIC</name>
<keyword evidence="3 5" id="KW-0378">Hydrolase</keyword>
<comment type="subunit">
    <text evidence="5">Binds to RNA polymerase II.</text>
</comment>
<dbReference type="EC" id="3.6.5.-" evidence="5"/>
<evidence type="ECO:0000313" key="9">
    <source>
        <dbReference type="Proteomes" id="UP000823046"/>
    </source>
</evidence>
<dbReference type="CDD" id="cd17870">
    <property type="entry name" value="GPN1"/>
    <property type="match status" value="1"/>
</dbReference>
<feature type="compositionally biased region" description="Basic and acidic residues" evidence="6">
    <location>
        <begin position="318"/>
        <end position="348"/>
    </location>
</feature>
<dbReference type="SUPFAM" id="SSF52540">
    <property type="entry name" value="P-loop containing nucleoside triphosphate hydrolases"/>
    <property type="match status" value="1"/>
</dbReference>
<dbReference type="InterPro" id="IPR027417">
    <property type="entry name" value="P-loop_NTPase"/>
</dbReference>
<evidence type="ECO:0000256" key="6">
    <source>
        <dbReference type="SAM" id="MobiDB-lite"/>
    </source>
</evidence>
<evidence type="ECO:0000256" key="4">
    <source>
        <dbReference type="ARBA" id="ARBA00023134"/>
    </source>
</evidence>
<evidence type="ECO:0000256" key="3">
    <source>
        <dbReference type="ARBA" id="ARBA00022801"/>
    </source>
</evidence>
<comment type="similarity">
    <text evidence="1 5">Belongs to the GPN-loop GTPase family.</text>
</comment>
<dbReference type="InterPro" id="IPR004130">
    <property type="entry name" value="Gpn"/>
</dbReference>
<dbReference type="InterPro" id="IPR030230">
    <property type="entry name" value="Gpn1/Npa3/XAB1"/>
</dbReference>